<evidence type="ECO:0000313" key="2">
    <source>
        <dbReference type="EMBL" id="KAJ1980228.1"/>
    </source>
</evidence>
<evidence type="ECO:0000313" key="3">
    <source>
        <dbReference type="Proteomes" id="UP001151582"/>
    </source>
</evidence>
<dbReference type="OrthoDB" id="94039at2759"/>
<dbReference type="InterPro" id="IPR000073">
    <property type="entry name" value="AB_hydrolase_1"/>
</dbReference>
<dbReference type="SUPFAM" id="SSF53474">
    <property type="entry name" value="alpha/beta-Hydrolases"/>
    <property type="match status" value="1"/>
</dbReference>
<evidence type="ECO:0000259" key="1">
    <source>
        <dbReference type="Pfam" id="PF12697"/>
    </source>
</evidence>
<comment type="caution">
    <text evidence="2">The sequence shown here is derived from an EMBL/GenBank/DDBJ whole genome shotgun (WGS) entry which is preliminary data.</text>
</comment>
<dbReference type="InterPro" id="IPR050228">
    <property type="entry name" value="Carboxylesterase_BioH"/>
</dbReference>
<accession>A0A9W8EDG8</accession>
<protein>
    <recommendedName>
        <fullName evidence="1">AB hydrolase-1 domain-containing protein</fullName>
    </recommendedName>
</protein>
<dbReference type="Gene3D" id="3.40.50.1820">
    <property type="entry name" value="alpha/beta hydrolase"/>
    <property type="match status" value="1"/>
</dbReference>
<dbReference type="AlphaFoldDB" id="A0A9W8EDG8"/>
<feature type="domain" description="AB hydrolase-1" evidence="1">
    <location>
        <begin position="43"/>
        <end position="326"/>
    </location>
</feature>
<dbReference type="Proteomes" id="UP001151582">
    <property type="component" value="Unassembled WGS sequence"/>
</dbReference>
<name>A0A9W8EDG8_9FUNG</name>
<proteinExistence type="predicted"/>
<keyword evidence="3" id="KW-1185">Reference proteome</keyword>
<sequence length="351" mass="39405">MDRFRVETLVIPSARAGQVLSVKTYTPIDPPHKAANSEPLTLVLAHANGFHKELWEPVLQGIALSGKDSPLCQATRAVNDFSSGPQPIITPGHSTAWHICRVIAYDCWNHGQSAILNQDQLDIPVTWHKNAHDILAIVRQLVTDTTVIGIGHSLGACSLMLAQLFRPTTFKALLIIEPALVLSDKEPASDVVKGALKRKNHWNDWETAQMYFDNHWLFKQWDPRTRQLHIDHGLYQTNSPSKHLQLKCAPQHESQTFATGYYDAKWIIDHFGEMSCPLEMLLGRASYLYPMPEVIHIVASFSRQLPTRVIEDTGHLVLMESPDTTAVEITRFLHRATALGQNPSLDLKSQL</sequence>
<dbReference type="EMBL" id="JANBQB010000178">
    <property type="protein sequence ID" value="KAJ1980228.1"/>
    <property type="molecule type" value="Genomic_DNA"/>
</dbReference>
<organism evidence="2 3">
    <name type="scientific">Dimargaris verticillata</name>
    <dbReference type="NCBI Taxonomy" id="2761393"/>
    <lineage>
        <taxon>Eukaryota</taxon>
        <taxon>Fungi</taxon>
        <taxon>Fungi incertae sedis</taxon>
        <taxon>Zoopagomycota</taxon>
        <taxon>Kickxellomycotina</taxon>
        <taxon>Dimargaritomycetes</taxon>
        <taxon>Dimargaritales</taxon>
        <taxon>Dimargaritaceae</taxon>
        <taxon>Dimargaris</taxon>
    </lineage>
</organism>
<dbReference type="Pfam" id="PF12697">
    <property type="entry name" value="Abhydrolase_6"/>
    <property type="match status" value="1"/>
</dbReference>
<reference evidence="2" key="1">
    <citation type="submission" date="2022-07" db="EMBL/GenBank/DDBJ databases">
        <title>Phylogenomic reconstructions and comparative analyses of Kickxellomycotina fungi.</title>
        <authorList>
            <person name="Reynolds N.K."/>
            <person name="Stajich J.E."/>
            <person name="Barry K."/>
            <person name="Grigoriev I.V."/>
            <person name="Crous P."/>
            <person name="Smith M.E."/>
        </authorList>
    </citation>
    <scope>NUCLEOTIDE SEQUENCE</scope>
    <source>
        <strain evidence="2">RSA 567</strain>
    </source>
</reference>
<dbReference type="PANTHER" id="PTHR43194:SF2">
    <property type="entry name" value="PEROXISOMAL MEMBRANE PROTEIN LPX1"/>
    <property type="match status" value="1"/>
</dbReference>
<gene>
    <name evidence="2" type="ORF">H4R34_002526</name>
</gene>
<dbReference type="PANTHER" id="PTHR43194">
    <property type="entry name" value="HYDROLASE ALPHA/BETA FOLD FAMILY"/>
    <property type="match status" value="1"/>
</dbReference>
<dbReference type="InterPro" id="IPR029058">
    <property type="entry name" value="AB_hydrolase_fold"/>
</dbReference>